<feature type="region of interest" description="Disordered" evidence="1">
    <location>
        <begin position="187"/>
        <end position="268"/>
    </location>
</feature>
<dbReference type="InParanoid" id="F2UIK3"/>
<dbReference type="GeneID" id="16071455"/>
<accession>F2UIK3</accession>
<dbReference type="Proteomes" id="UP000007799">
    <property type="component" value="Unassembled WGS sequence"/>
</dbReference>
<dbReference type="AlphaFoldDB" id="F2UIK3"/>
<sequence>MLGLDEWACVAAYLVPEPVQQPPPPTWASSSASRSRAGICQEDSQHLRSARSKDDVRALFNLMMTCRWLYAELPWTLPKWCLSEAYEGFGREHHEATMSMVVHTTWLDEFQLDLKTGAEEAEPRSAEARPMPRCPRAAGRVAAAAVPPRAFSTSSEAASTPLSCAFAKFGRIHFASLQALEEWCHGNAPAESSEEGQAQAQQAPQLQQQEEQQEQEGEHQQGTATCDNFNSRDERALQVEPDNNGARCARAETRGTSTDASNTLTDTAQSNTTHGAVVRPAEFNLCVRVATKEEAEQFAACVAALGEDARGGTLNVVVLQPVPALVLQCAQRIHHISVSSRGGTIDRLAFNEVHYLAWSMSRTQATLPIQRPPRRGIKLSGSEQLADISVLAGVPHVTLWSLPSVEDLSPLRDATSVALQAVGVTDLAPLARVTKLDVRQAQQLVLSETGQLTLHAHTFAMAVVSGIRGALHLPQAQSIELSDCYGVSQLTCRRRIRSLYVERCGRLTRLPDFERAGVVDVDTIADVGALRDLAHRVDNIVLRGVAGQEHMSALPDIIPAHVGLSVPGCKVDDLVRTGVAGRLTSVHAHVRGSCDAGHFSHARDIKFNLAGVVSNVVGLDRLPPLKRLSCHSINLNGDLSCCEDVALFLCKGEVNVSQAQVVLVSVEAPTLRLSSVQNVLLRAVQMCPLFTSIHFDNVHTCVVHRSHISDFSAFHGVHRLVLKACVFDSVDTLPLVPVLCMRDCARSDGRKWPDRTLCYRTRTELATLGEKLPARQFTVCLE</sequence>
<feature type="compositionally biased region" description="Polar residues" evidence="1">
    <location>
        <begin position="254"/>
        <end position="268"/>
    </location>
</feature>
<evidence type="ECO:0000313" key="3">
    <source>
        <dbReference type="Proteomes" id="UP000007799"/>
    </source>
</evidence>
<name>F2UIK3_SALR5</name>
<proteinExistence type="predicted"/>
<feature type="compositionally biased region" description="Low complexity" evidence="1">
    <location>
        <begin position="188"/>
        <end position="210"/>
    </location>
</feature>
<gene>
    <name evidence="2" type="ORF">PTSG_07393</name>
</gene>
<organism evidence="3">
    <name type="scientific">Salpingoeca rosetta (strain ATCC 50818 / BSB-021)</name>
    <dbReference type="NCBI Taxonomy" id="946362"/>
    <lineage>
        <taxon>Eukaryota</taxon>
        <taxon>Choanoflagellata</taxon>
        <taxon>Craspedida</taxon>
        <taxon>Salpingoecidae</taxon>
        <taxon>Salpingoeca</taxon>
    </lineage>
</organism>
<reference evidence="2" key="1">
    <citation type="submission" date="2009-08" db="EMBL/GenBank/DDBJ databases">
        <title>Annotation of Salpingoeca rosetta.</title>
        <authorList>
            <consortium name="The Broad Institute Genome Sequencing Platform"/>
            <person name="Russ C."/>
            <person name="Cuomo C."/>
            <person name="Burger G."/>
            <person name="Gray M.W."/>
            <person name="Holland P.W.H."/>
            <person name="King N."/>
            <person name="Lang F.B.F."/>
            <person name="Roger A.J."/>
            <person name="Ruiz-Trillo I."/>
            <person name="Young S.K."/>
            <person name="Zeng Q."/>
            <person name="Gargeya S."/>
            <person name="Alvarado L."/>
            <person name="Berlin A."/>
            <person name="Chapman S.B."/>
            <person name="Chen Z."/>
            <person name="Freedman E."/>
            <person name="Gellesch M."/>
            <person name="Goldberg J."/>
            <person name="Griggs A."/>
            <person name="Gujja S."/>
            <person name="Heilman E."/>
            <person name="Heiman D."/>
            <person name="Howarth C."/>
            <person name="Mehta T."/>
            <person name="Neiman D."/>
            <person name="Pearson M."/>
            <person name="Roberts A."/>
            <person name="Saif S."/>
            <person name="Shea T."/>
            <person name="Shenoy N."/>
            <person name="Sisk P."/>
            <person name="Stolte C."/>
            <person name="Sykes S."/>
            <person name="White J."/>
            <person name="Yandava C."/>
            <person name="Haas B."/>
            <person name="Nusbaum C."/>
            <person name="Birren B."/>
        </authorList>
    </citation>
    <scope>NUCLEOTIDE SEQUENCE [LARGE SCALE GENOMIC DNA]</scope>
    <source>
        <strain evidence="2">ATCC 50818</strain>
    </source>
</reference>
<evidence type="ECO:0000256" key="1">
    <source>
        <dbReference type="SAM" id="MobiDB-lite"/>
    </source>
</evidence>
<dbReference type="EMBL" id="GL832976">
    <property type="protein sequence ID" value="EGD77052.1"/>
    <property type="molecule type" value="Genomic_DNA"/>
</dbReference>
<dbReference type="eggNOG" id="ENOG502S13E">
    <property type="taxonomic scope" value="Eukaryota"/>
</dbReference>
<evidence type="ECO:0000313" key="2">
    <source>
        <dbReference type="EMBL" id="EGD77052.1"/>
    </source>
</evidence>
<protein>
    <submittedName>
        <fullName evidence="2">Uncharacterized protein</fullName>
    </submittedName>
</protein>
<keyword evidence="3" id="KW-1185">Reference proteome</keyword>
<dbReference type="KEGG" id="sre:PTSG_07393"/>
<dbReference type="RefSeq" id="XP_004990892.1">
    <property type="nucleotide sequence ID" value="XM_004990835.1"/>
</dbReference>